<dbReference type="OrthoDB" id="2117453at2759"/>
<evidence type="ECO:0000313" key="3">
    <source>
        <dbReference type="Proteomes" id="UP000006701"/>
    </source>
</evidence>
<evidence type="ECO:0000313" key="2">
    <source>
        <dbReference type="EMBL" id="EAW15273.1"/>
    </source>
</evidence>
<feature type="transmembrane region" description="Helical" evidence="1">
    <location>
        <begin position="57"/>
        <end position="82"/>
    </location>
</feature>
<keyword evidence="3" id="KW-1185">Reference proteome</keyword>
<proteinExistence type="predicted"/>
<feature type="transmembrane region" description="Helical" evidence="1">
    <location>
        <begin position="133"/>
        <end position="163"/>
    </location>
</feature>
<evidence type="ECO:0000256" key="1">
    <source>
        <dbReference type="SAM" id="Phobius"/>
    </source>
</evidence>
<dbReference type="eggNOG" id="ENOG502RANG">
    <property type="taxonomic scope" value="Eukaryota"/>
</dbReference>
<gene>
    <name evidence="2" type="ORF">ACLA_059370</name>
</gene>
<dbReference type="RefSeq" id="XP_001276699.1">
    <property type="nucleotide sequence ID" value="XM_001276698.1"/>
</dbReference>
<dbReference type="GeneID" id="4708976"/>
<name>A1C4D3_ASPCL</name>
<dbReference type="KEGG" id="act:ACLA_059370"/>
<dbReference type="OMA" id="QGSKEYR"/>
<protein>
    <submittedName>
        <fullName evidence="2">Integral membrane protein</fullName>
    </submittedName>
</protein>
<reference evidence="2 3" key="1">
    <citation type="journal article" date="2008" name="PLoS Genet.">
        <title>Genomic islands in the pathogenic filamentous fungus Aspergillus fumigatus.</title>
        <authorList>
            <person name="Fedorova N.D."/>
            <person name="Khaldi N."/>
            <person name="Joardar V.S."/>
            <person name="Maiti R."/>
            <person name="Amedeo P."/>
            <person name="Anderson M.J."/>
            <person name="Crabtree J."/>
            <person name="Silva J.C."/>
            <person name="Badger J.H."/>
            <person name="Albarraq A."/>
            <person name="Angiuoli S."/>
            <person name="Bussey H."/>
            <person name="Bowyer P."/>
            <person name="Cotty P.J."/>
            <person name="Dyer P.S."/>
            <person name="Egan A."/>
            <person name="Galens K."/>
            <person name="Fraser-Liggett C.M."/>
            <person name="Haas B.J."/>
            <person name="Inman J.M."/>
            <person name="Kent R."/>
            <person name="Lemieux S."/>
            <person name="Malavazi I."/>
            <person name="Orvis J."/>
            <person name="Roemer T."/>
            <person name="Ronning C.M."/>
            <person name="Sundaram J.P."/>
            <person name="Sutton G."/>
            <person name="Turner G."/>
            <person name="Venter J.C."/>
            <person name="White O.R."/>
            <person name="Whitty B.R."/>
            <person name="Youngman P."/>
            <person name="Wolfe K.H."/>
            <person name="Goldman G.H."/>
            <person name="Wortman J.R."/>
            <person name="Jiang B."/>
            <person name="Denning D.W."/>
            <person name="Nierman W.C."/>
        </authorList>
    </citation>
    <scope>NUCLEOTIDE SEQUENCE [LARGE SCALE GENOMIC DNA]</scope>
    <source>
        <strain evidence="3">ATCC 1007 / CBS 513.65 / DSM 816 / NCTC 3887 / NRRL 1</strain>
    </source>
</reference>
<feature type="transmembrane region" description="Helical" evidence="1">
    <location>
        <begin position="94"/>
        <end position="121"/>
    </location>
</feature>
<keyword evidence="1" id="KW-1133">Transmembrane helix</keyword>
<dbReference type="EMBL" id="DS026990">
    <property type="protein sequence ID" value="EAW15273.1"/>
    <property type="molecule type" value="Genomic_DNA"/>
</dbReference>
<organism evidence="2 3">
    <name type="scientific">Aspergillus clavatus (strain ATCC 1007 / CBS 513.65 / DSM 816 / NCTC 3887 / NRRL 1 / QM 1276 / 107)</name>
    <dbReference type="NCBI Taxonomy" id="344612"/>
    <lineage>
        <taxon>Eukaryota</taxon>
        <taxon>Fungi</taxon>
        <taxon>Dikarya</taxon>
        <taxon>Ascomycota</taxon>
        <taxon>Pezizomycotina</taxon>
        <taxon>Eurotiomycetes</taxon>
        <taxon>Eurotiomycetidae</taxon>
        <taxon>Eurotiales</taxon>
        <taxon>Aspergillaceae</taxon>
        <taxon>Aspergillus</taxon>
        <taxon>Aspergillus subgen. Fumigati</taxon>
    </lineage>
</organism>
<dbReference type="AlphaFoldDB" id="A1C4D3"/>
<dbReference type="VEuPathDB" id="FungiDB:ACLA_059370"/>
<keyword evidence="1" id="KW-0472">Membrane</keyword>
<keyword evidence="1" id="KW-0812">Transmembrane</keyword>
<dbReference type="STRING" id="344612.A1C4D3"/>
<accession>A1C4D3</accession>
<sequence>MTMLLPPLVPLALLGTSFVFAVIELGLSAHVASFYTGAHEVYSWGYTYTVNYTVPGILAFLIFTSVWTLLVCAAAVALPWFFRAKAGAGASSKFNAILSYGLASAFFGTMVFWLACFADIAAGLGGWTSYSDYLNAVIAFAVLLWLLFLALFIVIVLAICGVLESDVPGYRSLTKKEHAPAPPVAAEPAQMQTVEV</sequence>
<dbReference type="HOGENOM" id="CLU_116841_0_0_1"/>
<dbReference type="Proteomes" id="UP000006701">
    <property type="component" value="Unassembled WGS sequence"/>
</dbReference>